<dbReference type="HAMAP" id="MF_00701">
    <property type="entry name" value="DNA_primase_lrg_arc"/>
    <property type="match status" value="1"/>
</dbReference>
<dbReference type="GO" id="GO:0006269">
    <property type="term" value="P:DNA replication, synthesis of primer"/>
    <property type="evidence" value="ECO:0007669"/>
    <property type="project" value="UniProtKB-UniRule"/>
</dbReference>
<feature type="binding site" evidence="7">
    <location>
        <position position="311"/>
    </location>
    <ligand>
        <name>[4Fe-4S] cluster</name>
        <dbReference type="ChEBI" id="CHEBI:49883"/>
    </ligand>
</feature>
<dbReference type="EMBL" id="DRIE01000105">
    <property type="protein sequence ID" value="HEC57477.1"/>
    <property type="molecule type" value="Genomic_DNA"/>
</dbReference>
<keyword evidence="10" id="KW-0548">Nucleotidyltransferase</keyword>
<comment type="cofactor">
    <cofactor evidence="7">
        <name>[4Fe-4S] cluster</name>
        <dbReference type="ChEBI" id="CHEBI:49883"/>
    </cofactor>
    <text evidence="7">Binds 1 [4Fe-4S] cluster.</text>
</comment>
<feature type="binding site" evidence="7">
    <location>
        <position position="302"/>
    </location>
    <ligand>
        <name>[4Fe-4S] cluster</name>
        <dbReference type="ChEBI" id="CHEBI:49883"/>
    </ligand>
</feature>
<keyword evidence="10" id="KW-0808">Transferase</keyword>
<evidence type="ECO:0000256" key="7">
    <source>
        <dbReference type="HAMAP-Rule" id="MF_00701"/>
    </source>
</evidence>
<comment type="function">
    <text evidence="7">Regulatory subunit of DNA primase, an RNA polymerase that catalyzes the synthesis of short RNA molecules used as primers for DNA polymerase during DNA replication. Stabilizes and modulates the activity of the small subunit, increasing the rate of DNA synthesis, and conferring RNA synthesis capability. The DNA polymerase activity may enable DNA primase to also catalyze primer extension after primer synthesis. May also play a role in DNA repair.</text>
</comment>
<evidence type="ECO:0000256" key="1">
    <source>
        <dbReference type="ARBA" id="ARBA00022485"/>
    </source>
</evidence>
<evidence type="ECO:0000313" key="9">
    <source>
        <dbReference type="EMBL" id="HEC57477.1"/>
    </source>
</evidence>
<feature type="binding site" evidence="7">
    <location>
        <position position="315"/>
    </location>
    <ligand>
        <name>[4Fe-4S] cluster</name>
        <dbReference type="ChEBI" id="CHEBI:49883"/>
    </ligand>
</feature>
<dbReference type="SUPFAM" id="SSF140914">
    <property type="entry name" value="PriB N-terminal domain-like"/>
    <property type="match status" value="1"/>
</dbReference>
<dbReference type="Proteomes" id="UP000185779">
    <property type="component" value="Unassembled WGS sequence"/>
</dbReference>
<dbReference type="Proteomes" id="UP000885936">
    <property type="component" value="Unassembled WGS sequence"/>
</dbReference>
<evidence type="ECO:0000256" key="4">
    <source>
        <dbReference type="ARBA" id="ARBA00022723"/>
    </source>
</evidence>
<evidence type="ECO:0000313" key="11">
    <source>
        <dbReference type="Proteomes" id="UP000185779"/>
    </source>
</evidence>
<dbReference type="AlphaFoldDB" id="A0A1F2P3F3"/>
<keyword evidence="6 7" id="KW-0411">Iron-sulfur</keyword>
<dbReference type="InterPro" id="IPR023642">
    <property type="entry name" value="DNA_primase_lsu_PriL"/>
</dbReference>
<dbReference type="Pfam" id="PF26466">
    <property type="entry name" value="DNA_primase_lrg_N"/>
    <property type="match status" value="1"/>
</dbReference>
<keyword evidence="4 7" id="KW-0479">Metal-binding</keyword>
<comment type="caution">
    <text evidence="10">The sequence shown here is derived from an EMBL/GenBank/DDBJ whole genome shotgun (WGS) entry which is preliminary data.</text>
</comment>
<dbReference type="GO" id="GO:0051539">
    <property type="term" value="F:4 iron, 4 sulfur cluster binding"/>
    <property type="evidence" value="ECO:0007669"/>
    <property type="project" value="UniProtKB-UniRule"/>
</dbReference>
<comment type="similarity">
    <text evidence="7">Belongs to the eukaryotic-type primase large subunit family.</text>
</comment>
<name>A0A1F2P3F3_9EURY</name>
<keyword evidence="2 7" id="KW-0639">Primosome</keyword>
<dbReference type="STRING" id="1839936.SBU_001542"/>
<evidence type="ECO:0000313" key="10">
    <source>
        <dbReference type="EMBL" id="OFV65512.1"/>
    </source>
</evidence>
<dbReference type="PANTHER" id="PTHR10537:SF3">
    <property type="entry name" value="DNA PRIMASE LARGE SUBUNIT"/>
    <property type="match status" value="1"/>
</dbReference>
<dbReference type="Pfam" id="PF04104">
    <property type="entry name" value="DNA_primase_lrg"/>
    <property type="match status" value="1"/>
</dbReference>
<evidence type="ECO:0000256" key="2">
    <source>
        <dbReference type="ARBA" id="ARBA00022515"/>
    </source>
</evidence>
<comment type="subunit">
    <text evidence="7">Heterodimer of a small subunit (PriS) and a large subunit (PriL).</text>
</comment>
<organism evidence="10 11">
    <name type="scientific">Candidatus Syntropharchaeum butanivorans</name>
    <dbReference type="NCBI Taxonomy" id="1839936"/>
    <lineage>
        <taxon>Archaea</taxon>
        <taxon>Methanobacteriati</taxon>
        <taxon>Methanobacteriota</taxon>
        <taxon>Stenosarchaea group</taxon>
        <taxon>Methanomicrobia</taxon>
        <taxon>Methanosarcinales</taxon>
        <taxon>ANME-2 cluster</taxon>
        <taxon>Candidatus Syntropharchaeum</taxon>
    </lineage>
</organism>
<feature type="binding site" evidence="7">
    <location>
        <position position="234"/>
    </location>
    <ligand>
        <name>[4Fe-4S] cluster</name>
        <dbReference type="ChEBI" id="CHEBI:49883"/>
    </ligand>
</feature>
<keyword evidence="1 7" id="KW-0004">4Fe-4S</keyword>
<keyword evidence="5 7" id="KW-0408">Iron</keyword>
<evidence type="ECO:0000256" key="3">
    <source>
        <dbReference type="ARBA" id="ARBA00022705"/>
    </source>
</evidence>
<reference evidence="10 11" key="1">
    <citation type="submission" date="2016-05" db="EMBL/GenBank/DDBJ databases">
        <title>Microbial consortia oxidize butane by reversing methanogenesis.</title>
        <authorList>
            <person name="Laso-Perez R."/>
            <person name="Richter M."/>
            <person name="Wegener G."/>
            <person name="Musat F."/>
        </authorList>
    </citation>
    <scope>NUCLEOTIDE SEQUENCE [LARGE SCALE GENOMIC DNA]</scope>
    <source>
        <strain evidence="10">BOX1</strain>
    </source>
</reference>
<protein>
    <recommendedName>
        <fullName evidence="7">DNA primase large subunit PriL</fullName>
    </recommendedName>
</protein>
<gene>
    <name evidence="7" type="primary">priL</name>
    <name evidence="9" type="ORF">ENI32_06310</name>
    <name evidence="10" type="ORF">SBU_001542</name>
</gene>
<keyword evidence="11" id="KW-1185">Reference proteome</keyword>
<dbReference type="EMBL" id="LYOR01000011">
    <property type="protein sequence ID" value="OFV65512.1"/>
    <property type="molecule type" value="Genomic_DNA"/>
</dbReference>
<dbReference type="CDD" id="cd06560">
    <property type="entry name" value="PriL"/>
    <property type="match status" value="1"/>
</dbReference>
<dbReference type="GO" id="GO:0006270">
    <property type="term" value="P:DNA replication initiation"/>
    <property type="evidence" value="ECO:0007669"/>
    <property type="project" value="TreeGrafter"/>
</dbReference>
<keyword evidence="3 7" id="KW-0235">DNA replication</keyword>
<evidence type="ECO:0000256" key="5">
    <source>
        <dbReference type="ARBA" id="ARBA00023004"/>
    </source>
</evidence>
<reference evidence="9" key="2">
    <citation type="journal article" date="2020" name="mSystems">
        <title>Genome- and Community-Level Interaction Insights into Carbon Utilization and Element Cycling Functions of Hydrothermarchaeota in Hydrothermal Sediment.</title>
        <authorList>
            <person name="Zhou Z."/>
            <person name="Liu Y."/>
            <person name="Xu W."/>
            <person name="Pan J."/>
            <person name="Luo Z.H."/>
            <person name="Li M."/>
        </authorList>
    </citation>
    <scope>NUCLEOTIDE SEQUENCE [LARGE SCALE GENOMIC DNA]</scope>
    <source>
        <strain evidence="9">HyVt-386</strain>
    </source>
</reference>
<dbReference type="InterPro" id="IPR058560">
    <property type="entry name" value="DNA_primase_C"/>
</dbReference>
<dbReference type="GO" id="GO:1990077">
    <property type="term" value="C:primosome complex"/>
    <property type="evidence" value="ECO:0007669"/>
    <property type="project" value="UniProtKB-KW"/>
</dbReference>
<evidence type="ECO:0000256" key="6">
    <source>
        <dbReference type="ARBA" id="ARBA00023014"/>
    </source>
</evidence>
<dbReference type="GO" id="GO:0046872">
    <property type="term" value="F:metal ion binding"/>
    <property type="evidence" value="ECO:0007669"/>
    <property type="project" value="UniProtKB-KW"/>
</dbReference>
<accession>A0A1F2P3F3</accession>
<proteinExistence type="inferred from homology"/>
<sequence>MELLTLANYPFLPQASLYVKELGISARELVYEKAYDLVRIRGRERVLGALRGGGPGQDLRSLDHAKESHLIRELLSYPFSRMILSAIGDAYLIRRFAMVEAKTAHRRLERESPAFTVQIGKDLGLDVDRMTGDKLRVHFLDYIHVSSVLRGIEWKLVNRRVKGGWVVLNHKDYLRILQEFIRLRIEEGLPLDLPAELRGGIERYLSEIREELSKKTAKFADGIPVVNPEKFPPCIRSMIQDIAAGINLPHSARFTLTSFLLKIGLSVEDIIKIYRSSPDFDESKTRYQVEHIASRGYTPPSCSTIRTYGNCTGSCPNPGHPLTIYLRAIEGGGDHEGTR</sequence>
<feature type="domain" description="DNA primase large subunit C-terminal" evidence="8">
    <location>
        <begin position="227"/>
        <end position="316"/>
    </location>
</feature>
<dbReference type="InterPro" id="IPR007238">
    <property type="entry name" value="DNA_primase_lsu_euk/arc"/>
</dbReference>
<dbReference type="GO" id="GO:0003899">
    <property type="term" value="F:DNA-directed RNA polymerase activity"/>
    <property type="evidence" value="ECO:0007669"/>
    <property type="project" value="InterPro"/>
</dbReference>
<evidence type="ECO:0000259" key="8">
    <source>
        <dbReference type="Pfam" id="PF04104"/>
    </source>
</evidence>
<dbReference type="PANTHER" id="PTHR10537">
    <property type="entry name" value="DNA PRIMASE LARGE SUBUNIT"/>
    <property type="match status" value="1"/>
</dbReference>